<gene>
    <name evidence="3" type="ORF">PEVE_00001144</name>
</gene>
<evidence type="ECO:0000313" key="3">
    <source>
        <dbReference type="EMBL" id="CAH3019103.1"/>
    </source>
</evidence>
<feature type="compositionally biased region" description="Basic and acidic residues" evidence="1">
    <location>
        <begin position="129"/>
        <end position="140"/>
    </location>
</feature>
<organism evidence="3 4">
    <name type="scientific">Porites evermanni</name>
    <dbReference type="NCBI Taxonomy" id="104178"/>
    <lineage>
        <taxon>Eukaryota</taxon>
        <taxon>Metazoa</taxon>
        <taxon>Cnidaria</taxon>
        <taxon>Anthozoa</taxon>
        <taxon>Hexacorallia</taxon>
        <taxon>Scleractinia</taxon>
        <taxon>Fungiina</taxon>
        <taxon>Poritidae</taxon>
        <taxon>Porites</taxon>
    </lineage>
</organism>
<feature type="non-terminal residue" evidence="3">
    <location>
        <position position="1"/>
    </location>
</feature>
<dbReference type="Gene3D" id="1.10.10.10">
    <property type="entry name" value="Winged helix-like DNA-binding domain superfamily/Winged helix DNA-binding domain"/>
    <property type="match status" value="1"/>
</dbReference>
<dbReference type="InterPro" id="IPR003323">
    <property type="entry name" value="OTU_dom"/>
</dbReference>
<dbReference type="SUPFAM" id="SSF53756">
    <property type="entry name" value="UDP-Glycosyltransferase/glycogen phosphorylase"/>
    <property type="match status" value="1"/>
</dbReference>
<dbReference type="PANTHER" id="PTHR47508">
    <property type="entry name" value="SAM DOMAIN-CONTAINING PROTEIN-RELATED"/>
    <property type="match status" value="1"/>
</dbReference>
<evidence type="ECO:0000313" key="4">
    <source>
        <dbReference type="Proteomes" id="UP001159427"/>
    </source>
</evidence>
<dbReference type="SUPFAM" id="SSF54001">
    <property type="entry name" value="Cysteine proteinases"/>
    <property type="match status" value="1"/>
</dbReference>
<proteinExistence type="predicted"/>
<dbReference type="Pfam" id="PF08477">
    <property type="entry name" value="Roc"/>
    <property type="match status" value="1"/>
</dbReference>
<dbReference type="InterPro" id="IPR027417">
    <property type="entry name" value="P-loop_NTPase"/>
</dbReference>
<dbReference type="Gene3D" id="3.40.50.2000">
    <property type="entry name" value="Glycogen Phosphorylase B"/>
    <property type="match status" value="1"/>
</dbReference>
<dbReference type="CDD" id="cd03801">
    <property type="entry name" value="GT4_PimA-like"/>
    <property type="match status" value="1"/>
</dbReference>
<evidence type="ECO:0000256" key="1">
    <source>
        <dbReference type="SAM" id="MobiDB-lite"/>
    </source>
</evidence>
<protein>
    <recommendedName>
        <fullName evidence="2">OTU domain-containing protein</fullName>
    </recommendedName>
</protein>
<keyword evidence="4" id="KW-1185">Reference proteome</keyword>
<name>A0ABN8LTK9_9CNID</name>
<dbReference type="InterPro" id="IPR038765">
    <property type="entry name" value="Papain-like_cys_pep_sf"/>
</dbReference>
<reference evidence="3 4" key="1">
    <citation type="submission" date="2022-05" db="EMBL/GenBank/DDBJ databases">
        <authorList>
            <consortium name="Genoscope - CEA"/>
            <person name="William W."/>
        </authorList>
    </citation>
    <scope>NUCLEOTIDE SEQUENCE [LARGE SCALE GENOMIC DNA]</scope>
</reference>
<dbReference type="Proteomes" id="UP001159427">
    <property type="component" value="Unassembled WGS sequence"/>
</dbReference>
<dbReference type="Pfam" id="PF02338">
    <property type="entry name" value="OTU"/>
    <property type="match status" value="1"/>
</dbReference>
<dbReference type="SUPFAM" id="SSF52540">
    <property type="entry name" value="P-loop containing nucleoside triphosphate hydrolases"/>
    <property type="match status" value="1"/>
</dbReference>
<sequence>VSFFFSLAPLEIEARGEKAQLAYQSALKDGAINVYRGRVLLIGQDRAGKTSLKKSLIGLPFNRKEKSTDGIEVDPSKFQLDVDEVRNWQPIDERKQGFLGCSRDVAQMVVEKMHEISVNRDWVQEEERGEALLESDDNKNRKQVVTDGEKEEVSLVNQVGDPNEDRDSAPTSTGPDHELVVDTTLSPEIKERAVQLIKEIRGEDFKAEESVVSIELWDFAGQHLYYASHPVFLSSRALYILVCNLSKSLHDTAKPCVRQGSRNVDLKNPNGETNLENLLSWLSTVHSVAQMRRETCDDVEKEVPHLRPPVIIVGTHADKPFEDIATMKTEIQNAIAGKDFEGHVVRPIFSIDNTAKLTQRKIKTMFFGKDENIEEIEALQVKIMEVLRQEPYIGERIPVRWLNFEKVINALLSKLVYYLSITKLRTHAKEKCYIDDKKEFTTMVNFYHDLGIIIKHRSTVILSTQWLINLFGQLITIPDFTKMVPKVAKHWKEVKESGVLSMELVDLVFSNFLPKGVARKNILDLMEQFGLIAKFSSSKTEEKYFVPSQLKTPPDSLCSMASTTLDPCPLFVYFVSGSVPFGLFTRLVSRSIRWCSEVGPTQPPTLYQNGAWFVIGKQIVHDFVLICKKQFIKFFIKQRNQPISVDGTREVAVQVREFVEATLQALSRDLYKGGLQYHIRVACPYCQREECSSHNQIACSHEDCLHLLELRQGDPLICKKKPAEEVLTVTGQEQWFSQIESKEACTPTSSSDTAHAGPECLVLKVTLLANEWGSSKGGLSTINRTLAIHLAKDPHVEVTILVPEFECGDEDKRAAKSHNISIREAGRLPAFSDPLDWLSFPPDDLDIQVVIGHGAKLGRQAQIIRKSHCCKWVQVVHTEPEELAMHKNYPSAIAKGEGKNRAEVDLCQIADLVVAVGPKLKEAIACKLRSSHRDIFQLIPGSFADFSYIEHAAQDGVNFRVLTFGRGDLEDFTLKGYDIAAQSIVELKDSTYSLVFVGASDGKQDEVAEILLQTGISKNQLIVRSFVKDKKRLRELFCEVDLAIMPSRTEGFGLTALEAMSAGLPILVSGNSGFGKALGGLPMGESFVIDSDDPKEWAKAIAAIRQKSRTQRLEEIQRLRRSYDERFSWDRQCQALVNRMWKMVYGLGKTKDDDVSQNDCEKDTSTEPIADELPFFIVLQQIIREARIESSKTKLSQTLKRAALEKGFAISDNQGGGNCMFFALSEQLDLIKGIKISHDELRRTIVQHLRENPKLPDGTELFHFVDGYPSWDAYLTNMMADGSWGDHVILHGAANCFQTCIHVISSLPHRHDVMICPEYDVTGSNRLVLGHVYELHYVSLILQKGGKDDR</sequence>
<dbReference type="Gene3D" id="3.30.70.1390">
    <property type="entry name" value="ROC domain from the Parkinson's disease-associated leucine-rich repeat kinase 2"/>
    <property type="match status" value="1"/>
</dbReference>
<dbReference type="CDD" id="cd22758">
    <property type="entry name" value="OTU_232R-like"/>
    <property type="match status" value="1"/>
</dbReference>
<feature type="region of interest" description="Disordered" evidence="1">
    <location>
        <begin position="129"/>
        <end position="179"/>
    </location>
</feature>
<comment type="caution">
    <text evidence="3">The sequence shown here is derived from an EMBL/GenBank/DDBJ whole genome shotgun (WGS) entry which is preliminary data.</text>
</comment>
<dbReference type="InterPro" id="IPR036388">
    <property type="entry name" value="WH-like_DNA-bd_sf"/>
</dbReference>
<dbReference type="Gene3D" id="3.90.70.80">
    <property type="match status" value="1"/>
</dbReference>
<accession>A0ABN8LTK9</accession>
<dbReference type="PROSITE" id="PS50802">
    <property type="entry name" value="OTU"/>
    <property type="match status" value="1"/>
</dbReference>
<dbReference type="EMBL" id="CALNXI010000106">
    <property type="protein sequence ID" value="CAH3019103.1"/>
    <property type="molecule type" value="Genomic_DNA"/>
</dbReference>
<dbReference type="Pfam" id="PF20706">
    <property type="entry name" value="GT4-conflict"/>
    <property type="match status" value="1"/>
</dbReference>
<dbReference type="Gene3D" id="3.40.50.300">
    <property type="entry name" value="P-loop containing nucleotide triphosphate hydrolases"/>
    <property type="match status" value="1"/>
</dbReference>
<feature type="domain" description="OTU" evidence="2">
    <location>
        <begin position="1208"/>
        <end position="1343"/>
    </location>
</feature>
<dbReference type="PANTHER" id="PTHR47508:SF1">
    <property type="entry name" value="NON-SPECIFIC SERINE_THREONINE PROTEIN KINASE"/>
    <property type="match status" value="1"/>
</dbReference>
<evidence type="ECO:0000259" key="2">
    <source>
        <dbReference type="PROSITE" id="PS50802"/>
    </source>
</evidence>